<dbReference type="EMBL" id="JBDYKN010000001">
    <property type="protein sequence ID" value="MEP7728043.1"/>
    <property type="molecule type" value="Genomic_DNA"/>
</dbReference>
<gene>
    <name evidence="4" type="ORF">ABKW32_01185</name>
</gene>
<dbReference type="InterPro" id="IPR029044">
    <property type="entry name" value="Nucleotide-diphossugar_trans"/>
</dbReference>
<feature type="domain" description="Galactosyltransferase C-terminal" evidence="3">
    <location>
        <begin position="162"/>
        <end position="228"/>
    </location>
</feature>
<evidence type="ECO:0000313" key="5">
    <source>
        <dbReference type="Proteomes" id="UP001471651"/>
    </source>
</evidence>
<protein>
    <submittedName>
        <fullName evidence="4">Glycosyltransferase family 2 protein</fullName>
    </submittedName>
</protein>
<dbReference type="PANTHER" id="PTHR43685:SF3">
    <property type="entry name" value="SLR2126 PROTEIN"/>
    <property type="match status" value="1"/>
</dbReference>
<dbReference type="Proteomes" id="UP001471651">
    <property type="component" value="Unassembled WGS sequence"/>
</dbReference>
<organism evidence="4 5">
    <name type="scientific">Marinomonas primoryensis</name>
    <dbReference type="NCBI Taxonomy" id="178399"/>
    <lineage>
        <taxon>Bacteria</taxon>
        <taxon>Pseudomonadati</taxon>
        <taxon>Pseudomonadota</taxon>
        <taxon>Gammaproteobacteria</taxon>
        <taxon>Oceanospirillales</taxon>
        <taxon>Oceanospirillaceae</taxon>
        <taxon>Marinomonas</taxon>
    </lineage>
</organism>
<accession>A0ABV0KV85</accession>
<comment type="caution">
    <text evidence="4">The sequence shown here is derived from an EMBL/GenBank/DDBJ whole genome shotgun (WGS) entry which is preliminary data.</text>
</comment>
<dbReference type="InterPro" id="IPR001173">
    <property type="entry name" value="Glyco_trans_2-like"/>
</dbReference>
<dbReference type="Pfam" id="PF00535">
    <property type="entry name" value="Glycos_transf_2"/>
    <property type="match status" value="1"/>
</dbReference>
<dbReference type="CDD" id="cd06420">
    <property type="entry name" value="GT2_Chondriotin_Pol_N"/>
    <property type="match status" value="1"/>
</dbReference>
<dbReference type="Pfam" id="PF02709">
    <property type="entry name" value="Glyco_transf_7C"/>
    <property type="match status" value="1"/>
</dbReference>
<dbReference type="InterPro" id="IPR050834">
    <property type="entry name" value="Glycosyltransf_2"/>
</dbReference>
<evidence type="ECO:0000256" key="1">
    <source>
        <dbReference type="ARBA" id="ARBA00022679"/>
    </source>
</evidence>
<evidence type="ECO:0000313" key="4">
    <source>
        <dbReference type="EMBL" id="MEP7728043.1"/>
    </source>
</evidence>
<name>A0ABV0KV85_9GAMM</name>
<dbReference type="PANTHER" id="PTHR43685">
    <property type="entry name" value="GLYCOSYLTRANSFERASE"/>
    <property type="match status" value="1"/>
</dbReference>
<dbReference type="Gene3D" id="3.90.550.10">
    <property type="entry name" value="Spore Coat Polysaccharide Biosynthesis Protein SpsA, Chain A"/>
    <property type="match status" value="1"/>
</dbReference>
<keyword evidence="5" id="KW-1185">Reference proteome</keyword>
<dbReference type="SUPFAM" id="SSF53448">
    <property type="entry name" value="Nucleotide-diphospho-sugar transferases"/>
    <property type="match status" value="1"/>
</dbReference>
<dbReference type="InterPro" id="IPR027791">
    <property type="entry name" value="Galactosyl_T_C"/>
</dbReference>
<reference evidence="4 5" key="1">
    <citation type="submission" date="2024-05" db="EMBL/GenBank/DDBJ databases">
        <authorList>
            <person name="Busch G.E."/>
            <person name="Sharma I."/>
        </authorList>
    </citation>
    <scope>NUCLEOTIDE SEQUENCE [LARGE SCALE GENOMIC DNA]</scope>
    <source>
        <strain evidence="4 5">23GB23</strain>
    </source>
</reference>
<evidence type="ECO:0000259" key="3">
    <source>
        <dbReference type="Pfam" id="PF02709"/>
    </source>
</evidence>
<feature type="domain" description="Glycosyltransferase 2-like" evidence="2">
    <location>
        <begin position="5"/>
        <end position="133"/>
    </location>
</feature>
<keyword evidence="1" id="KW-0808">Transferase</keyword>
<sequence length="262" mass="30222">MMKISLIVTTYNWKEALSITLNSIKKQTMLPFEVIVADDGSRSDTRDLIEKYKEDFPTSLIHSWQEDIGFRLAASRNKAIAKAKGDYLVIVDGDLYLPATFIQSHSEAAKKGAFVQGGRVLLGPNISKKMLDKYYLPSFFSADIRNRHNMIDSSLLSKIFTKIRNDDRSTRGCNFALWKQDAINVNGYNEDFEGWGREDSEMVVRLLNQGLDRMYLKFKAVVYHLYHEENSRKMLEKNDAIYRKAISERLMSCENGLSKYDR</sequence>
<dbReference type="RefSeq" id="WP_348575868.1">
    <property type="nucleotide sequence ID" value="NZ_JBDYKN010000001.1"/>
</dbReference>
<proteinExistence type="predicted"/>
<evidence type="ECO:0000259" key="2">
    <source>
        <dbReference type="Pfam" id="PF00535"/>
    </source>
</evidence>